<dbReference type="RefSeq" id="WP_344523226.1">
    <property type="nucleotide sequence ID" value="NZ_BAAAUG010000082.1"/>
</dbReference>
<protein>
    <submittedName>
        <fullName evidence="2">Uncharacterized protein</fullName>
    </submittedName>
</protein>
<accession>A0ABP6MLA0</accession>
<feature type="transmembrane region" description="Helical" evidence="1">
    <location>
        <begin position="144"/>
        <end position="164"/>
    </location>
</feature>
<keyword evidence="1" id="KW-1133">Transmembrane helix</keyword>
<keyword evidence="1" id="KW-0812">Transmembrane</keyword>
<keyword evidence="1" id="KW-0472">Membrane</keyword>
<evidence type="ECO:0000313" key="2">
    <source>
        <dbReference type="EMBL" id="GAA3118298.1"/>
    </source>
</evidence>
<comment type="caution">
    <text evidence="2">The sequence shown here is derived from an EMBL/GenBank/DDBJ whole genome shotgun (WGS) entry which is preliminary data.</text>
</comment>
<name>A0ABP6MLA0_9ACTN</name>
<keyword evidence="3" id="KW-1185">Reference proteome</keyword>
<organism evidence="2 3">
    <name type="scientific">Streptomyces rectiviolaceus</name>
    <dbReference type="NCBI Taxonomy" id="332591"/>
    <lineage>
        <taxon>Bacteria</taxon>
        <taxon>Bacillati</taxon>
        <taxon>Actinomycetota</taxon>
        <taxon>Actinomycetes</taxon>
        <taxon>Kitasatosporales</taxon>
        <taxon>Streptomycetaceae</taxon>
        <taxon>Streptomyces</taxon>
    </lineage>
</organism>
<evidence type="ECO:0000313" key="3">
    <source>
        <dbReference type="Proteomes" id="UP001501637"/>
    </source>
</evidence>
<dbReference type="EMBL" id="BAAAUG010000082">
    <property type="protein sequence ID" value="GAA3118298.1"/>
    <property type="molecule type" value="Genomic_DNA"/>
</dbReference>
<sequence>MNSGNDTEEAAEMYARVEAVIAGTEYQLTRTEQGFELSVDVRVPHRRWSQSTQLWTYDVALNSETMTFTINDVVRTERRSVDGRLLMSETVAGRKVTRISRRALDGSAHYSFSSADGHRLIRDAAEESGWEELMPASVYSARSSLILGAAIALAMVVGIAIAFVTGSL</sequence>
<proteinExistence type="predicted"/>
<dbReference type="Proteomes" id="UP001501637">
    <property type="component" value="Unassembled WGS sequence"/>
</dbReference>
<gene>
    <name evidence="2" type="ORF">GCM10010449_45460</name>
</gene>
<evidence type="ECO:0000256" key="1">
    <source>
        <dbReference type="SAM" id="Phobius"/>
    </source>
</evidence>
<reference evidence="3" key="1">
    <citation type="journal article" date="2019" name="Int. J. Syst. Evol. Microbiol.">
        <title>The Global Catalogue of Microorganisms (GCM) 10K type strain sequencing project: providing services to taxonomists for standard genome sequencing and annotation.</title>
        <authorList>
            <consortium name="The Broad Institute Genomics Platform"/>
            <consortium name="The Broad Institute Genome Sequencing Center for Infectious Disease"/>
            <person name="Wu L."/>
            <person name="Ma J."/>
        </authorList>
    </citation>
    <scope>NUCLEOTIDE SEQUENCE [LARGE SCALE GENOMIC DNA]</scope>
    <source>
        <strain evidence="3">JCM 9092</strain>
    </source>
</reference>